<proteinExistence type="predicted"/>
<gene>
    <name evidence="5" type="ORF">NV381_19700</name>
</gene>
<organism evidence="5 6">
    <name type="scientific">Paenibacillus radicis</name>
    <name type="common">ex Xue et al. 2023</name>
    <dbReference type="NCBI Taxonomy" id="2972489"/>
    <lineage>
        <taxon>Bacteria</taxon>
        <taxon>Bacillati</taxon>
        <taxon>Bacillota</taxon>
        <taxon>Bacilli</taxon>
        <taxon>Bacillales</taxon>
        <taxon>Paenibacillaceae</taxon>
        <taxon>Paenibacillus</taxon>
    </lineage>
</organism>
<dbReference type="EMBL" id="JANQBD010000014">
    <property type="protein sequence ID" value="MCR8633410.1"/>
    <property type="molecule type" value="Genomic_DNA"/>
</dbReference>
<evidence type="ECO:0000256" key="2">
    <source>
        <dbReference type="ARBA" id="ARBA00023034"/>
    </source>
</evidence>
<evidence type="ECO:0000256" key="3">
    <source>
        <dbReference type="ARBA" id="ARBA00023121"/>
    </source>
</evidence>
<evidence type="ECO:0000256" key="1">
    <source>
        <dbReference type="ARBA" id="ARBA00004255"/>
    </source>
</evidence>
<dbReference type="RefSeq" id="WP_258214985.1">
    <property type="nucleotide sequence ID" value="NZ_JANQBD010000014.1"/>
</dbReference>
<reference evidence="5 6" key="1">
    <citation type="submission" date="2022-08" db="EMBL/GenBank/DDBJ databases">
        <title>Paenibacillus endoradicis sp. nov., Paenibacillus radicibacter sp. nov and Paenibacillus pararadicis sp. nov., three cold-adapted plant growth-promoting bacteria isolated from root of Larix gmelinii in Great Khingan.</title>
        <authorList>
            <person name="Xue H."/>
        </authorList>
    </citation>
    <scope>NUCLEOTIDE SEQUENCE [LARGE SCALE GENOMIC DNA]</scope>
    <source>
        <strain evidence="5 6">N5-1-1-5</strain>
    </source>
</reference>
<name>A0ABT1YL20_9BACL</name>
<sequence length="220" mass="25115">MQLSVSEQFILLALDRSSGLFNKQLSGMLGFYLAASGLLELILSDTIRLTNNDQVMFNKTPPAGIQAHLELITDKINKKTQTDSIKNWIVSLYTWNSPTIQQQLTESMEAQGLMEKHQKKWLSLLPFTYWTVQENVKESLVHRLKNDLLKDGAINNEIFSVALLAAHSKILNDYLSPEENEQVKQRLVHLQKNHDSPTTLLWYNQVKRAYTEAAASSWSI</sequence>
<dbReference type="Pfam" id="PF05719">
    <property type="entry name" value="GPP34"/>
    <property type="match status" value="1"/>
</dbReference>
<evidence type="ECO:0000313" key="5">
    <source>
        <dbReference type="EMBL" id="MCR8633410.1"/>
    </source>
</evidence>
<comment type="caution">
    <text evidence="5">The sequence shown here is derived from an EMBL/GenBank/DDBJ whole genome shotgun (WGS) entry which is preliminary data.</text>
</comment>
<dbReference type="Proteomes" id="UP001300012">
    <property type="component" value="Unassembled WGS sequence"/>
</dbReference>
<keyword evidence="6" id="KW-1185">Reference proteome</keyword>
<keyword evidence="4" id="KW-0472">Membrane</keyword>
<accession>A0ABT1YL20</accession>
<dbReference type="Gene3D" id="1.10.3630.10">
    <property type="entry name" value="yeast vps74-n-term truncation variant domain like"/>
    <property type="match status" value="1"/>
</dbReference>
<keyword evidence="2" id="KW-0333">Golgi apparatus</keyword>
<evidence type="ECO:0000256" key="4">
    <source>
        <dbReference type="ARBA" id="ARBA00023136"/>
    </source>
</evidence>
<dbReference type="InterPro" id="IPR008628">
    <property type="entry name" value="GPP34-like"/>
</dbReference>
<protein>
    <submittedName>
        <fullName evidence="5">GPP34 family phosphoprotein</fullName>
    </submittedName>
</protein>
<dbReference type="InterPro" id="IPR038261">
    <property type="entry name" value="GPP34-like_sf"/>
</dbReference>
<comment type="subcellular location">
    <subcellularLocation>
        <location evidence="1">Golgi apparatus membrane</location>
        <topology evidence="1">Peripheral membrane protein</topology>
        <orientation evidence="1">Cytoplasmic side</orientation>
    </subcellularLocation>
</comment>
<keyword evidence="3" id="KW-0446">Lipid-binding</keyword>
<evidence type="ECO:0000313" key="6">
    <source>
        <dbReference type="Proteomes" id="UP001300012"/>
    </source>
</evidence>